<sequence>MSDKTSWAWFIPLANGTTSVGVVLKETSSREKKSKQPDAKAHYFTELQLTPGLIKLLGDARFLMVVLAVYKQIHAQNEPVWSDINKDNFDRAFDLLCQVLIHGAADAEKMIESVIQRSIDFCASALAPAIPELHESVGKRVDPSLLSSRGPILAPETIAEVAKDDEEAQDLLKEMNSLKAVNGMYNWAENFEEDNTAFTGVVCTSNVRPQSADVCRSVCRQHHTDVCRHWARVSLPRSVSLQPSITV</sequence>
<evidence type="ECO:0000313" key="2">
    <source>
        <dbReference type="Proteomes" id="UP000620124"/>
    </source>
</evidence>
<reference evidence="1" key="1">
    <citation type="submission" date="2020-05" db="EMBL/GenBank/DDBJ databases">
        <title>Mycena genomes resolve the evolution of fungal bioluminescence.</title>
        <authorList>
            <person name="Tsai I.J."/>
        </authorList>
    </citation>
    <scope>NUCLEOTIDE SEQUENCE</scope>
    <source>
        <strain evidence="1">CCC161011</strain>
    </source>
</reference>
<dbReference type="Gene3D" id="3.30.9.100">
    <property type="match status" value="1"/>
</dbReference>
<keyword evidence="2" id="KW-1185">Reference proteome</keyword>
<evidence type="ECO:0000313" key="1">
    <source>
        <dbReference type="EMBL" id="KAF7354099.1"/>
    </source>
</evidence>
<proteinExistence type="predicted"/>
<organism evidence="1 2">
    <name type="scientific">Mycena venus</name>
    <dbReference type="NCBI Taxonomy" id="2733690"/>
    <lineage>
        <taxon>Eukaryota</taxon>
        <taxon>Fungi</taxon>
        <taxon>Dikarya</taxon>
        <taxon>Basidiomycota</taxon>
        <taxon>Agaricomycotina</taxon>
        <taxon>Agaricomycetes</taxon>
        <taxon>Agaricomycetidae</taxon>
        <taxon>Agaricales</taxon>
        <taxon>Marasmiineae</taxon>
        <taxon>Mycenaceae</taxon>
        <taxon>Mycena</taxon>
    </lineage>
</organism>
<gene>
    <name evidence="1" type="ORF">MVEN_01097300</name>
</gene>
<dbReference type="AlphaFoldDB" id="A0A8H7CXF0"/>
<protein>
    <submittedName>
        <fullName evidence="1">Uncharacterized protein</fullName>
    </submittedName>
</protein>
<accession>A0A8H7CXF0</accession>
<name>A0A8H7CXF0_9AGAR</name>
<dbReference type="EMBL" id="JACAZI010000008">
    <property type="protein sequence ID" value="KAF7354099.1"/>
    <property type="molecule type" value="Genomic_DNA"/>
</dbReference>
<comment type="caution">
    <text evidence="1">The sequence shown here is derived from an EMBL/GenBank/DDBJ whole genome shotgun (WGS) entry which is preliminary data.</text>
</comment>
<dbReference type="OrthoDB" id="3340390at2759"/>
<dbReference type="Proteomes" id="UP000620124">
    <property type="component" value="Unassembled WGS sequence"/>
</dbReference>